<evidence type="ECO:0000259" key="1">
    <source>
        <dbReference type="Pfam" id="PF00856"/>
    </source>
</evidence>
<protein>
    <recommendedName>
        <fullName evidence="1">SET domain-containing protein</fullName>
    </recommendedName>
</protein>
<dbReference type="Proteomes" id="UP000186601">
    <property type="component" value="Unassembled WGS sequence"/>
</dbReference>
<gene>
    <name evidence="2" type="ORF">PHLCEN_2v9858</name>
</gene>
<sequence>MPRAKRRTALSQVSIHVYDDDDDVGIENHLVKVVNGEHRIGVYAKRNIPAGTELFLDYGPEFTFN</sequence>
<accession>A0A2R6NPP8</accession>
<name>A0A2R6NPP8_9APHY</name>
<dbReference type="SUPFAM" id="SSF82199">
    <property type="entry name" value="SET domain"/>
    <property type="match status" value="1"/>
</dbReference>
<reference evidence="2 3" key="1">
    <citation type="submission" date="2018-02" db="EMBL/GenBank/DDBJ databases">
        <title>Genome sequence of the basidiomycete white-rot fungus Phlebia centrifuga.</title>
        <authorList>
            <person name="Granchi Z."/>
            <person name="Peng M."/>
            <person name="de Vries R.P."/>
            <person name="Hilden K."/>
            <person name="Makela M.R."/>
            <person name="Grigoriev I."/>
            <person name="Riley R."/>
        </authorList>
    </citation>
    <scope>NUCLEOTIDE SEQUENCE [LARGE SCALE GENOMIC DNA]</scope>
    <source>
        <strain evidence="2 3">FBCC195</strain>
    </source>
</reference>
<dbReference type="Pfam" id="PF00856">
    <property type="entry name" value="SET"/>
    <property type="match status" value="1"/>
</dbReference>
<dbReference type="InterPro" id="IPR046341">
    <property type="entry name" value="SET_dom_sf"/>
</dbReference>
<evidence type="ECO:0000313" key="2">
    <source>
        <dbReference type="EMBL" id="PSR74446.1"/>
    </source>
</evidence>
<evidence type="ECO:0000313" key="3">
    <source>
        <dbReference type="Proteomes" id="UP000186601"/>
    </source>
</evidence>
<feature type="domain" description="SET" evidence="1">
    <location>
        <begin position="31"/>
        <end position="59"/>
    </location>
</feature>
<keyword evidence="3" id="KW-1185">Reference proteome</keyword>
<dbReference type="Gene3D" id="2.170.270.10">
    <property type="entry name" value="SET domain"/>
    <property type="match status" value="1"/>
</dbReference>
<dbReference type="AlphaFoldDB" id="A0A2R6NPP8"/>
<proteinExistence type="predicted"/>
<dbReference type="OrthoDB" id="6141102at2759"/>
<dbReference type="InterPro" id="IPR001214">
    <property type="entry name" value="SET_dom"/>
</dbReference>
<organism evidence="2 3">
    <name type="scientific">Hermanssonia centrifuga</name>
    <dbReference type="NCBI Taxonomy" id="98765"/>
    <lineage>
        <taxon>Eukaryota</taxon>
        <taxon>Fungi</taxon>
        <taxon>Dikarya</taxon>
        <taxon>Basidiomycota</taxon>
        <taxon>Agaricomycotina</taxon>
        <taxon>Agaricomycetes</taxon>
        <taxon>Polyporales</taxon>
        <taxon>Meruliaceae</taxon>
        <taxon>Hermanssonia</taxon>
    </lineage>
</organism>
<dbReference type="EMBL" id="MLYV02000989">
    <property type="protein sequence ID" value="PSR74446.1"/>
    <property type="molecule type" value="Genomic_DNA"/>
</dbReference>
<comment type="caution">
    <text evidence="2">The sequence shown here is derived from an EMBL/GenBank/DDBJ whole genome shotgun (WGS) entry which is preliminary data.</text>
</comment>